<feature type="transmembrane region" description="Helical" evidence="1">
    <location>
        <begin position="21"/>
        <end position="42"/>
    </location>
</feature>
<gene>
    <name evidence="2" type="ORF">UX47_C0004G0051</name>
</gene>
<organism evidence="2 3">
    <name type="scientific">Candidatus Collierbacteria bacterium GW2011_GWA2_46_26</name>
    <dbReference type="NCBI Taxonomy" id="1618381"/>
    <lineage>
        <taxon>Bacteria</taxon>
        <taxon>Candidatus Collieribacteriota</taxon>
    </lineage>
</organism>
<evidence type="ECO:0000256" key="1">
    <source>
        <dbReference type="SAM" id="Phobius"/>
    </source>
</evidence>
<name>A0A0G1PKZ5_9BACT</name>
<keyword evidence="1" id="KW-1133">Transmembrane helix</keyword>
<comment type="caution">
    <text evidence="2">The sequence shown here is derived from an EMBL/GenBank/DDBJ whole genome shotgun (WGS) entry which is preliminary data.</text>
</comment>
<proteinExistence type="predicted"/>
<dbReference type="AlphaFoldDB" id="A0A0G1PKZ5"/>
<reference evidence="2 3" key="1">
    <citation type="journal article" date="2015" name="Nature">
        <title>rRNA introns, odd ribosomes, and small enigmatic genomes across a large radiation of phyla.</title>
        <authorList>
            <person name="Brown C.T."/>
            <person name="Hug L.A."/>
            <person name="Thomas B.C."/>
            <person name="Sharon I."/>
            <person name="Castelle C.J."/>
            <person name="Singh A."/>
            <person name="Wilkins M.J."/>
            <person name="Williams K.H."/>
            <person name="Banfield J.F."/>
        </authorList>
    </citation>
    <scope>NUCLEOTIDE SEQUENCE [LARGE SCALE GENOMIC DNA]</scope>
</reference>
<dbReference type="Proteomes" id="UP000034794">
    <property type="component" value="Unassembled WGS sequence"/>
</dbReference>
<dbReference type="EMBL" id="LCMI01000004">
    <property type="protein sequence ID" value="KKU33406.1"/>
    <property type="molecule type" value="Genomic_DNA"/>
</dbReference>
<keyword evidence="1" id="KW-0472">Membrane</keyword>
<feature type="transmembrane region" description="Helical" evidence="1">
    <location>
        <begin position="48"/>
        <end position="70"/>
    </location>
</feature>
<evidence type="ECO:0000313" key="3">
    <source>
        <dbReference type="Proteomes" id="UP000034794"/>
    </source>
</evidence>
<protein>
    <submittedName>
        <fullName evidence="2">Uncharacterized protein</fullName>
    </submittedName>
</protein>
<evidence type="ECO:0000313" key="2">
    <source>
        <dbReference type="EMBL" id="KKU33406.1"/>
    </source>
</evidence>
<keyword evidence="1" id="KW-0812">Transmembrane</keyword>
<sequence length="73" mass="8353">MADNRLPSRIYWNLVYWLARGYNLLAKVSLVAVPILVGVLFFTAHTEWIITVVVAGGLIIVTNLIWKWLVRQS</sequence>
<accession>A0A0G1PKZ5</accession>